<evidence type="ECO:0000256" key="1">
    <source>
        <dbReference type="SAM" id="MobiDB-lite"/>
    </source>
</evidence>
<organism evidence="2 3">
    <name type="scientific">Scophthalmus maximus</name>
    <name type="common">Turbot</name>
    <name type="synonym">Psetta maxima</name>
    <dbReference type="NCBI Taxonomy" id="52904"/>
    <lineage>
        <taxon>Eukaryota</taxon>
        <taxon>Metazoa</taxon>
        <taxon>Chordata</taxon>
        <taxon>Craniata</taxon>
        <taxon>Vertebrata</taxon>
        <taxon>Euteleostomi</taxon>
        <taxon>Actinopterygii</taxon>
        <taxon>Neopterygii</taxon>
        <taxon>Teleostei</taxon>
        <taxon>Neoteleostei</taxon>
        <taxon>Acanthomorphata</taxon>
        <taxon>Carangaria</taxon>
        <taxon>Pleuronectiformes</taxon>
        <taxon>Pleuronectoidei</taxon>
        <taxon>Scophthalmidae</taxon>
        <taxon>Scophthalmus</taxon>
    </lineage>
</organism>
<dbReference type="AlphaFoldDB" id="A0A6A4S0F2"/>
<feature type="compositionally biased region" description="Polar residues" evidence="1">
    <location>
        <begin position="8"/>
        <end position="21"/>
    </location>
</feature>
<feature type="compositionally biased region" description="Basic and acidic residues" evidence="1">
    <location>
        <begin position="77"/>
        <end position="94"/>
    </location>
</feature>
<sequence length="114" mass="12730">MYLRPCSSVDSSKTKSNNTCNREMDCAKYRDSRAPDSNNMTDKRRSSARGEPLRAADESHDGDDGGGGGDDDDGEDVILRERERERERESREHIWGGPHLADTLTISPHTHSTP</sequence>
<evidence type="ECO:0000313" key="2">
    <source>
        <dbReference type="EMBL" id="KAF0025618.1"/>
    </source>
</evidence>
<reference evidence="2 3" key="1">
    <citation type="submission" date="2019-06" db="EMBL/GenBank/DDBJ databases">
        <title>Draft genomes of female and male turbot (Scophthalmus maximus).</title>
        <authorList>
            <person name="Xu H."/>
            <person name="Xu X.-W."/>
            <person name="Shao C."/>
            <person name="Chen S."/>
        </authorList>
    </citation>
    <scope>NUCLEOTIDE SEQUENCE [LARGE SCALE GENOMIC DNA]</scope>
    <source>
        <strain evidence="2">Ysfricsl-2016a</strain>
        <tissue evidence="2">Blood</tissue>
    </source>
</reference>
<protein>
    <submittedName>
        <fullName evidence="2">Uncharacterized protein</fullName>
    </submittedName>
</protein>
<dbReference type="EMBL" id="VEVO01000020">
    <property type="protein sequence ID" value="KAF0025618.1"/>
    <property type="molecule type" value="Genomic_DNA"/>
</dbReference>
<gene>
    <name evidence="2" type="ORF">F2P81_022499</name>
</gene>
<feature type="compositionally biased region" description="Basic and acidic residues" evidence="1">
    <location>
        <begin position="22"/>
        <end position="34"/>
    </location>
</feature>
<feature type="compositionally biased region" description="Basic and acidic residues" evidence="1">
    <location>
        <begin position="51"/>
        <end position="63"/>
    </location>
</feature>
<feature type="region of interest" description="Disordered" evidence="1">
    <location>
        <begin position="1"/>
        <end position="114"/>
    </location>
</feature>
<accession>A0A6A4S0F2</accession>
<name>A0A6A4S0F2_SCOMX</name>
<feature type="compositionally biased region" description="Polar residues" evidence="1">
    <location>
        <begin position="104"/>
        <end position="114"/>
    </location>
</feature>
<dbReference type="Proteomes" id="UP000438429">
    <property type="component" value="Unassembled WGS sequence"/>
</dbReference>
<evidence type="ECO:0000313" key="3">
    <source>
        <dbReference type="Proteomes" id="UP000438429"/>
    </source>
</evidence>
<comment type="caution">
    <text evidence="2">The sequence shown here is derived from an EMBL/GenBank/DDBJ whole genome shotgun (WGS) entry which is preliminary data.</text>
</comment>
<proteinExistence type="predicted"/>